<dbReference type="OrthoDB" id="9812611at2"/>
<gene>
    <name evidence="2" type="ORF">SAMN04487943_11226</name>
</gene>
<accession>A0A1I4PLY1</accession>
<name>A0A1I4PLY1_9BACI</name>
<dbReference type="STRING" id="334253.SAMN04487943_11226"/>
<evidence type="ECO:0000313" key="3">
    <source>
        <dbReference type="Proteomes" id="UP000198565"/>
    </source>
</evidence>
<dbReference type="Proteomes" id="UP000198565">
    <property type="component" value="Unassembled WGS sequence"/>
</dbReference>
<dbReference type="Pfam" id="PF09669">
    <property type="entry name" value="Phage_pRha"/>
    <property type="match status" value="1"/>
</dbReference>
<reference evidence="3" key="1">
    <citation type="submission" date="2016-10" db="EMBL/GenBank/DDBJ databases">
        <authorList>
            <person name="Varghese N."/>
            <person name="Submissions S."/>
        </authorList>
    </citation>
    <scope>NUCLEOTIDE SEQUENCE [LARGE SCALE GENOMIC DNA]</scope>
    <source>
        <strain evidence="3">CGMCC 1.4250</strain>
    </source>
</reference>
<dbReference type="InterPro" id="IPR018878">
    <property type="entry name" value="ORF6C_dom"/>
</dbReference>
<organism evidence="2 3">
    <name type="scientific">Gracilibacillus orientalis</name>
    <dbReference type="NCBI Taxonomy" id="334253"/>
    <lineage>
        <taxon>Bacteria</taxon>
        <taxon>Bacillati</taxon>
        <taxon>Bacillota</taxon>
        <taxon>Bacilli</taxon>
        <taxon>Bacillales</taxon>
        <taxon>Bacillaceae</taxon>
        <taxon>Gracilibacillus</taxon>
    </lineage>
</organism>
<dbReference type="RefSeq" id="WP_091485188.1">
    <property type="nucleotide sequence ID" value="NZ_FOTR01000012.1"/>
</dbReference>
<feature type="domain" description="ORF6C" evidence="1">
    <location>
        <begin position="131"/>
        <end position="222"/>
    </location>
</feature>
<dbReference type="AlphaFoldDB" id="A0A1I4PLY1"/>
<keyword evidence="3" id="KW-1185">Reference proteome</keyword>
<dbReference type="Pfam" id="PF10552">
    <property type="entry name" value="ORF6C"/>
    <property type="match status" value="1"/>
</dbReference>
<protein>
    <submittedName>
        <fullName evidence="2">Phage regulatory protein, rha family</fullName>
    </submittedName>
</protein>
<evidence type="ECO:0000313" key="2">
    <source>
        <dbReference type="EMBL" id="SFM28626.1"/>
    </source>
</evidence>
<sequence>MQQLVFIQNEQIVTDSLTIAETFQKEHARVMRDIRELECSQEFRVGNFAESSYINTQGRSYPKFILTEQAFTLLVMGYTGSQAQHFKEKYIAEFHKMREQLQNNVKVLDDRTAFIQSLKMTVETAERQDQLQKVVNDQQLKLSTLKSKMDEQITLDHGEQRRFQKGVAHRVYQFTGDRSEASRLFRELYREIKDRFGVSSYKDVKRKDLQTALNYIENWVPRKVS</sequence>
<evidence type="ECO:0000259" key="1">
    <source>
        <dbReference type="Pfam" id="PF10552"/>
    </source>
</evidence>
<dbReference type="InterPro" id="IPR014054">
    <property type="entry name" value="Phage_regulatory_Rha"/>
</dbReference>
<dbReference type="EMBL" id="FOTR01000012">
    <property type="protein sequence ID" value="SFM28626.1"/>
    <property type="molecule type" value="Genomic_DNA"/>
</dbReference>
<dbReference type="NCBIfam" id="TIGR02681">
    <property type="entry name" value="phage_pRha"/>
    <property type="match status" value="1"/>
</dbReference>
<proteinExistence type="predicted"/>